<comment type="caution">
    <text evidence="1">The sequence shown here is derived from an EMBL/GenBank/DDBJ whole genome shotgun (WGS) entry which is preliminary data.</text>
</comment>
<proteinExistence type="predicted"/>
<reference evidence="1 2" key="1">
    <citation type="journal article" date="2019" name="Commun. Biol.">
        <title>The bagworm genome reveals a unique fibroin gene that provides high tensile strength.</title>
        <authorList>
            <person name="Kono N."/>
            <person name="Nakamura H."/>
            <person name="Ohtoshi R."/>
            <person name="Tomita M."/>
            <person name="Numata K."/>
            <person name="Arakawa K."/>
        </authorList>
    </citation>
    <scope>NUCLEOTIDE SEQUENCE [LARGE SCALE GENOMIC DNA]</scope>
</reference>
<keyword evidence="2" id="KW-1185">Reference proteome</keyword>
<evidence type="ECO:0000313" key="2">
    <source>
        <dbReference type="Proteomes" id="UP000299102"/>
    </source>
</evidence>
<accession>A0A4C1S7N4</accession>
<gene>
    <name evidence="1" type="ORF">EVAR_72672_1</name>
</gene>
<evidence type="ECO:0000313" key="1">
    <source>
        <dbReference type="EMBL" id="GBO98293.1"/>
    </source>
</evidence>
<name>A0A4C1S7N4_EUMVA</name>
<dbReference type="Proteomes" id="UP000299102">
    <property type="component" value="Unassembled WGS sequence"/>
</dbReference>
<dbReference type="EMBL" id="BGZK01006361">
    <property type="protein sequence ID" value="GBO98293.1"/>
    <property type="molecule type" value="Genomic_DNA"/>
</dbReference>
<feature type="non-terminal residue" evidence="1">
    <location>
        <position position="70"/>
    </location>
</feature>
<dbReference type="AlphaFoldDB" id="A0A4C1S7N4"/>
<sequence>MSNHGQYCDQTVVRSSERLSLLTKGYKRALCAVAYVATDKQGRGPPQTAARGGGGGVSRLSAARLASLIG</sequence>
<organism evidence="1 2">
    <name type="scientific">Eumeta variegata</name>
    <name type="common">Bagworm moth</name>
    <name type="synonym">Eumeta japonica</name>
    <dbReference type="NCBI Taxonomy" id="151549"/>
    <lineage>
        <taxon>Eukaryota</taxon>
        <taxon>Metazoa</taxon>
        <taxon>Ecdysozoa</taxon>
        <taxon>Arthropoda</taxon>
        <taxon>Hexapoda</taxon>
        <taxon>Insecta</taxon>
        <taxon>Pterygota</taxon>
        <taxon>Neoptera</taxon>
        <taxon>Endopterygota</taxon>
        <taxon>Lepidoptera</taxon>
        <taxon>Glossata</taxon>
        <taxon>Ditrysia</taxon>
        <taxon>Tineoidea</taxon>
        <taxon>Psychidae</taxon>
        <taxon>Oiketicinae</taxon>
        <taxon>Eumeta</taxon>
    </lineage>
</organism>
<protein>
    <submittedName>
        <fullName evidence="1">Uncharacterized protein</fullName>
    </submittedName>
</protein>